<name>A0A835GQ44_SPOEX</name>
<keyword evidence="4" id="KW-0813">Transport</keyword>
<accession>A0A835GQ44</accession>
<evidence type="ECO:0000256" key="10">
    <source>
        <dbReference type="ARBA" id="ARBA00023128"/>
    </source>
</evidence>
<evidence type="ECO:0000256" key="4">
    <source>
        <dbReference type="ARBA" id="ARBA00022448"/>
    </source>
</evidence>
<evidence type="ECO:0000256" key="12">
    <source>
        <dbReference type="ARBA" id="ARBA00030212"/>
    </source>
</evidence>
<dbReference type="Pfam" id="PF07225">
    <property type="entry name" value="NDUF_B4"/>
    <property type="match status" value="1"/>
</dbReference>
<dbReference type="GO" id="GO:0005743">
    <property type="term" value="C:mitochondrial inner membrane"/>
    <property type="evidence" value="ECO:0007669"/>
    <property type="project" value="UniProtKB-SubCell"/>
</dbReference>
<dbReference type="Proteomes" id="UP000648187">
    <property type="component" value="Unassembled WGS sequence"/>
</dbReference>
<evidence type="ECO:0000256" key="11">
    <source>
        <dbReference type="ARBA" id="ARBA00023136"/>
    </source>
</evidence>
<keyword evidence="7" id="KW-0999">Mitochondrion inner membrane</keyword>
<evidence type="ECO:0000256" key="2">
    <source>
        <dbReference type="ARBA" id="ARBA00007260"/>
    </source>
</evidence>
<evidence type="ECO:0000256" key="13">
    <source>
        <dbReference type="ARBA" id="ARBA00030987"/>
    </source>
</evidence>
<evidence type="ECO:0000256" key="7">
    <source>
        <dbReference type="ARBA" id="ARBA00022792"/>
    </source>
</evidence>
<keyword evidence="9 14" id="KW-1133">Transmembrane helix</keyword>
<evidence type="ECO:0000256" key="9">
    <source>
        <dbReference type="ARBA" id="ARBA00022989"/>
    </source>
</evidence>
<keyword evidence="5" id="KW-0679">Respiratory chain</keyword>
<dbReference type="AlphaFoldDB" id="A0A835GQ44"/>
<dbReference type="PANTHER" id="PTHR15469:SF0">
    <property type="entry name" value="NADH DEHYDROGENASE [UBIQUINONE] 1 BETA SUBCOMPLEX SUBUNIT 4"/>
    <property type="match status" value="1"/>
</dbReference>
<protein>
    <recommendedName>
        <fullName evidence="3">NADH dehydrogenase [ubiquinone] 1 beta subcomplex subunit 4</fullName>
    </recommendedName>
    <alternativeName>
        <fullName evidence="12">Complex I-B15</fullName>
    </alternativeName>
    <alternativeName>
        <fullName evidence="13">NADH-ubiquinone oxidoreductase B15 subunit</fullName>
    </alternativeName>
</protein>
<comment type="similarity">
    <text evidence="2">Belongs to the complex I NDUFB4 subunit family.</text>
</comment>
<reference evidence="15" key="1">
    <citation type="submission" date="2020-08" db="EMBL/GenBank/DDBJ databases">
        <title>Spodoptera exigua strain:BAW_Kor-Di-RS1 Genome sequencing and assembly.</title>
        <authorList>
            <person name="Kim J."/>
            <person name="Nam H.Y."/>
            <person name="Kwon M."/>
            <person name="Choi J.H."/>
            <person name="Cho S.R."/>
            <person name="Kim G.-H."/>
        </authorList>
    </citation>
    <scope>NUCLEOTIDE SEQUENCE</scope>
    <source>
        <strain evidence="15">BAW_Kor-Di-RS1</strain>
        <tissue evidence="15">Whole-body</tissue>
    </source>
</reference>
<proteinExistence type="inferred from homology"/>
<gene>
    <name evidence="15" type="ORF">HW555_001705</name>
</gene>
<keyword evidence="11 14" id="KW-0472">Membrane</keyword>
<evidence type="ECO:0000256" key="8">
    <source>
        <dbReference type="ARBA" id="ARBA00022982"/>
    </source>
</evidence>
<comment type="caution">
    <text evidence="15">The sequence shown here is derived from an EMBL/GenBank/DDBJ whole genome shotgun (WGS) entry which is preliminary data.</text>
</comment>
<keyword evidence="6 14" id="KW-0812">Transmembrane</keyword>
<keyword evidence="10" id="KW-0496">Mitochondrion</keyword>
<evidence type="ECO:0000256" key="3">
    <source>
        <dbReference type="ARBA" id="ARBA00018681"/>
    </source>
</evidence>
<dbReference type="PANTHER" id="PTHR15469">
    <property type="entry name" value="NADH-UBIQUINONE OXIDOREDUCTASE B15 SUBUNIT"/>
    <property type="match status" value="1"/>
</dbReference>
<evidence type="ECO:0000313" key="16">
    <source>
        <dbReference type="Proteomes" id="UP000648187"/>
    </source>
</evidence>
<dbReference type="EMBL" id="JACKWZ010000014">
    <property type="protein sequence ID" value="KAF9422711.1"/>
    <property type="molecule type" value="Genomic_DNA"/>
</dbReference>
<feature type="transmembrane region" description="Helical" evidence="14">
    <location>
        <begin position="107"/>
        <end position="125"/>
    </location>
</feature>
<sequence>MSSFLSVNLTVNYFTLSIKSQSKHQNNLRRFSAKMTNPFGVSAAEYNLIKQQAQRRSELRKEFLKQRTNPFKHASEAGYVFDPAMQKFLSMKVTQLEHFQANTRTSLFGICTIVIPMFAYGYILWKHRTTREDQIRKGELRYKDRMFKLQRANYRKEFLKLRTDPCKHSMQAGHVRNFSKGHLHLLDMISNRGVGGFLSGMFDKAIQHFLSMKNCQIEHFQVNFGTIRFALLSLAPMFTLGYIFWRTRTDREREIRCGRLKYKDRRNKLA</sequence>
<evidence type="ECO:0000256" key="1">
    <source>
        <dbReference type="ARBA" id="ARBA00004434"/>
    </source>
</evidence>
<evidence type="ECO:0000256" key="5">
    <source>
        <dbReference type="ARBA" id="ARBA00022660"/>
    </source>
</evidence>
<comment type="subcellular location">
    <subcellularLocation>
        <location evidence="1">Mitochondrion inner membrane</location>
        <topology evidence="1">Single-pass membrane protein</topology>
    </subcellularLocation>
</comment>
<dbReference type="InterPro" id="IPR009866">
    <property type="entry name" value="NADH_UbQ_OxRdtase_NDUFB4_su"/>
</dbReference>
<evidence type="ECO:0000256" key="14">
    <source>
        <dbReference type="SAM" id="Phobius"/>
    </source>
</evidence>
<keyword evidence="16" id="KW-1185">Reference proteome</keyword>
<keyword evidence="8" id="KW-0249">Electron transport</keyword>
<evidence type="ECO:0000256" key="6">
    <source>
        <dbReference type="ARBA" id="ARBA00022692"/>
    </source>
</evidence>
<evidence type="ECO:0000313" key="15">
    <source>
        <dbReference type="EMBL" id="KAF9422711.1"/>
    </source>
</evidence>
<feature type="transmembrane region" description="Helical" evidence="14">
    <location>
        <begin position="227"/>
        <end position="245"/>
    </location>
</feature>
<organism evidence="15 16">
    <name type="scientific">Spodoptera exigua</name>
    <name type="common">Beet armyworm</name>
    <name type="synonym">Noctua fulgens</name>
    <dbReference type="NCBI Taxonomy" id="7107"/>
    <lineage>
        <taxon>Eukaryota</taxon>
        <taxon>Metazoa</taxon>
        <taxon>Ecdysozoa</taxon>
        <taxon>Arthropoda</taxon>
        <taxon>Hexapoda</taxon>
        <taxon>Insecta</taxon>
        <taxon>Pterygota</taxon>
        <taxon>Neoptera</taxon>
        <taxon>Endopterygota</taxon>
        <taxon>Lepidoptera</taxon>
        <taxon>Glossata</taxon>
        <taxon>Ditrysia</taxon>
        <taxon>Noctuoidea</taxon>
        <taxon>Noctuidae</taxon>
        <taxon>Amphipyrinae</taxon>
        <taxon>Spodoptera</taxon>
    </lineage>
</organism>